<evidence type="ECO:0000259" key="3">
    <source>
        <dbReference type="PROSITE" id="PS51034"/>
    </source>
</evidence>
<dbReference type="EMBL" id="JBJQND010000002">
    <property type="protein sequence ID" value="KAL3886722.1"/>
    <property type="molecule type" value="Genomic_DNA"/>
</dbReference>
<dbReference type="AlphaFoldDB" id="A0ABD3XKV1"/>
<dbReference type="PANTHER" id="PTHR46560">
    <property type="entry name" value="CYPHER, ISOFORM B"/>
    <property type="match status" value="1"/>
</dbReference>
<dbReference type="SMART" id="SM00241">
    <property type="entry name" value="ZP"/>
    <property type="match status" value="1"/>
</dbReference>
<sequence length="328" mass="36077">MTISVTVLAENDNLATQRKNVHPSHRNLAYSNHVSCIGKECTQDDTIIITGQDNKLYGSIYAEEKDSHAECTVNKTVHDAVVLFTVGECNVSMPVSITVMQEEQNTNQDMVIGGRNVTMYVLKCSNVRRGGLDITQSININETDQLNTKQIYQKEVDMQMRIMLKGGGNGPGLNGPIVIGQELQLSVHGNGGFAFMAKSCIATDGYPHYTHSKNLIIDGINKDPATMSAFSNYGDTNHTEIRASLFAFHFLNKNTVTIICNITVCQDDDSSCPFPIPTTSSRRKRSAHIEPHTDTLETSFSVIDSYTNPGDKTNDSSKSSSSTRNDRK</sequence>
<evidence type="ECO:0000313" key="5">
    <source>
        <dbReference type="Proteomes" id="UP001634394"/>
    </source>
</evidence>
<keyword evidence="5" id="KW-1185">Reference proteome</keyword>
<protein>
    <recommendedName>
        <fullName evidence="3">ZP domain-containing protein</fullName>
    </recommendedName>
</protein>
<dbReference type="Pfam" id="PF00100">
    <property type="entry name" value="Zona_pellucida"/>
    <property type="match status" value="1"/>
</dbReference>
<dbReference type="PANTHER" id="PTHR46560:SF5">
    <property type="entry name" value="CYPHER, ISOFORM B"/>
    <property type="match status" value="1"/>
</dbReference>
<accession>A0ABD3XKV1</accession>
<organism evidence="4 5">
    <name type="scientific">Sinanodonta woodiana</name>
    <name type="common">Chinese pond mussel</name>
    <name type="synonym">Anodonta woodiana</name>
    <dbReference type="NCBI Taxonomy" id="1069815"/>
    <lineage>
        <taxon>Eukaryota</taxon>
        <taxon>Metazoa</taxon>
        <taxon>Spiralia</taxon>
        <taxon>Lophotrochozoa</taxon>
        <taxon>Mollusca</taxon>
        <taxon>Bivalvia</taxon>
        <taxon>Autobranchia</taxon>
        <taxon>Heteroconchia</taxon>
        <taxon>Palaeoheterodonta</taxon>
        <taxon>Unionida</taxon>
        <taxon>Unionoidea</taxon>
        <taxon>Unionidae</taxon>
        <taxon>Unioninae</taxon>
        <taxon>Sinanodonta</taxon>
    </lineage>
</organism>
<evidence type="ECO:0000313" key="4">
    <source>
        <dbReference type="EMBL" id="KAL3886722.1"/>
    </source>
</evidence>
<feature type="domain" description="ZP" evidence="3">
    <location>
        <begin position="40"/>
        <end position="279"/>
    </location>
</feature>
<reference evidence="4 5" key="1">
    <citation type="submission" date="2024-11" db="EMBL/GenBank/DDBJ databases">
        <title>Chromosome-level genome assembly of the freshwater bivalve Anodonta woodiana.</title>
        <authorList>
            <person name="Chen X."/>
        </authorList>
    </citation>
    <scope>NUCLEOTIDE SEQUENCE [LARGE SCALE GENOMIC DNA]</scope>
    <source>
        <strain evidence="4">MN2024</strain>
        <tissue evidence="4">Gills</tissue>
    </source>
</reference>
<feature type="compositionally biased region" description="Polar residues" evidence="2">
    <location>
        <begin position="296"/>
        <end position="310"/>
    </location>
</feature>
<dbReference type="InterPro" id="IPR001507">
    <property type="entry name" value="ZP_dom"/>
</dbReference>
<feature type="region of interest" description="Disordered" evidence="2">
    <location>
        <begin position="276"/>
        <end position="328"/>
    </location>
</feature>
<proteinExistence type="predicted"/>
<evidence type="ECO:0000256" key="1">
    <source>
        <dbReference type="ARBA" id="ARBA00023157"/>
    </source>
</evidence>
<dbReference type="Proteomes" id="UP001634394">
    <property type="component" value="Unassembled WGS sequence"/>
</dbReference>
<keyword evidence="1" id="KW-1015">Disulfide bond</keyword>
<evidence type="ECO:0000256" key="2">
    <source>
        <dbReference type="SAM" id="MobiDB-lite"/>
    </source>
</evidence>
<gene>
    <name evidence="4" type="ORF">ACJMK2_026700</name>
</gene>
<dbReference type="InterPro" id="IPR055355">
    <property type="entry name" value="ZP-C"/>
</dbReference>
<dbReference type="PROSITE" id="PS51034">
    <property type="entry name" value="ZP_2"/>
    <property type="match status" value="1"/>
</dbReference>
<feature type="compositionally biased region" description="Low complexity" evidence="2">
    <location>
        <begin position="316"/>
        <end position="328"/>
    </location>
</feature>
<name>A0ABD3XKV1_SINWO</name>
<comment type="caution">
    <text evidence="4">The sequence shown here is derived from an EMBL/GenBank/DDBJ whole genome shotgun (WGS) entry which is preliminary data.</text>
</comment>
<dbReference type="Gene3D" id="2.60.40.4100">
    <property type="entry name" value="Zona pellucida, ZP-C domain"/>
    <property type="match status" value="1"/>
</dbReference>
<dbReference type="InterPro" id="IPR042235">
    <property type="entry name" value="ZP-C_dom"/>
</dbReference>